<comment type="caution">
    <text evidence="2">The sequence shown here is derived from an EMBL/GenBank/DDBJ whole genome shotgun (WGS) entry which is preliminary data.</text>
</comment>
<feature type="compositionally biased region" description="Polar residues" evidence="1">
    <location>
        <begin position="731"/>
        <end position="742"/>
    </location>
</feature>
<feature type="compositionally biased region" description="Low complexity" evidence="1">
    <location>
        <begin position="54"/>
        <end position="63"/>
    </location>
</feature>
<feature type="compositionally biased region" description="Acidic residues" evidence="1">
    <location>
        <begin position="746"/>
        <end position="761"/>
    </location>
</feature>
<feature type="region of interest" description="Disordered" evidence="1">
    <location>
        <begin position="1"/>
        <end position="130"/>
    </location>
</feature>
<feature type="compositionally biased region" description="Polar residues" evidence="1">
    <location>
        <begin position="113"/>
        <end position="130"/>
    </location>
</feature>
<evidence type="ECO:0008006" key="4">
    <source>
        <dbReference type="Google" id="ProtNLM"/>
    </source>
</evidence>
<feature type="compositionally biased region" description="Acidic residues" evidence="1">
    <location>
        <begin position="230"/>
        <end position="239"/>
    </location>
</feature>
<dbReference type="AlphaFoldDB" id="A0AAV9UW72"/>
<accession>A0AAV9UW72</accession>
<feature type="compositionally biased region" description="Basic residues" evidence="1">
    <location>
        <begin position="335"/>
        <end position="344"/>
    </location>
</feature>
<feature type="region of interest" description="Disordered" evidence="1">
    <location>
        <begin position="213"/>
        <end position="391"/>
    </location>
</feature>
<protein>
    <recommendedName>
        <fullName evidence="4">DUF4211 domain-containing protein</fullName>
    </recommendedName>
</protein>
<evidence type="ECO:0000313" key="3">
    <source>
        <dbReference type="Proteomes" id="UP001375240"/>
    </source>
</evidence>
<feature type="compositionally biased region" description="Acidic residues" evidence="1">
    <location>
        <begin position="295"/>
        <end position="305"/>
    </location>
</feature>
<gene>
    <name evidence="2" type="ORF">TWF696_006404</name>
</gene>
<feature type="compositionally biased region" description="Basic and acidic residues" evidence="1">
    <location>
        <begin position="24"/>
        <end position="38"/>
    </location>
</feature>
<feature type="region of interest" description="Disordered" evidence="1">
    <location>
        <begin position="686"/>
        <end position="785"/>
    </location>
</feature>
<feature type="compositionally biased region" description="Polar residues" evidence="1">
    <location>
        <begin position="308"/>
        <end position="320"/>
    </location>
</feature>
<evidence type="ECO:0000256" key="1">
    <source>
        <dbReference type="SAM" id="MobiDB-lite"/>
    </source>
</evidence>
<organism evidence="2 3">
    <name type="scientific">Orbilia brochopaga</name>
    <dbReference type="NCBI Taxonomy" id="3140254"/>
    <lineage>
        <taxon>Eukaryota</taxon>
        <taxon>Fungi</taxon>
        <taxon>Dikarya</taxon>
        <taxon>Ascomycota</taxon>
        <taxon>Pezizomycotina</taxon>
        <taxon>Orbiliomycetes</taxon>
        <taxon>Orbiliales</taxon>
        <taxon>Orbiliaceae</taxon>
        <taxon>Orbilia</taxon>
    </lineage>
</organism>
<evidence type="ECO:0000313" key="2">
    <source>
        <dbReference type="EMBL" id="KAK6350160.1"/>
    </source>
</evidence>
<name>A0AAV9UW72_9PEZI</name>
<dbReference type="Proteomes" id="UP001375240">
    <property type="component" value="Unassembled WGS sequence"/>
</dbReference>
<keyword evidence="3" id="KW-1185">Reference proteome</keyword>
<feature type="compositionally biased region" description="Basic and acidic residues" evidence="1">
    <location>
        <begin position="77"/>
        <end position="92"/>
    </location>
</feature>
<reference evidence="2 3" key="1">
    <citation type="submission" date="2019-10" db="EMBL/GenBank/DDBJ databases">
        <authorList>
            <person name="Palmer J.M."/>
        </authorList>
    </citation>
    <scope>NUCLEOTIDE SEQUENCE [LARGE SCALE GENOMIC DNA]</scope>
    <source>
        <strain evidence="2 3">TWF696</strain>
    </source>
</reference>
<dbReference type="EMBL" id="JAVHNQ010000004">
    <property type="protein sequence ID" value="KAK6350160.1"/>
    <property type="molecule type" value="Genomic_DNA"/>
</dbReference>
<sequence length="785" mass="88604">MSGQENHRRTAGQSGGESSRGRFRFLDRPNSSDDRADNRPQVSPSPNGHPPETSRPSPRRSSSVHNPYRLSSADSFGVRRESGHAGRHDSHFSSRPISRNPGSPHHGRHASEGNINTETMPGYSRSSSLTENLQIRRNINNIRPEGSSDPPPWRRQNLQTPLDHIANGTTQGSYVADSNAYPWRRTPQDEPGPEGKVLQNGQIIDLTNVTPSPGHSPLFIEQSPPPLSANDDDDSDAMDYDFTGRLATPTPAAQENPQTGGPIDITANGINRREPFGRRRLSRGDVIALFGSDPSDSEADDTDEAENPKTSTRKPPQGSLTRSASAHETTSATSRRARPRRLIRTKAEDEEGSDTPMPSRRLRARHIRVTESDSDLGISDETDDEPAPTFGKRRVRKQKPGVGEEDLTKLDIEPIEARGTGRSHFHSEITIPKEIKIDLRKTKLDAFKTLVFGMFFRFLFPKNSKLTTTGVLQIGRQKIVEDIMSSIRALYGPDFQAVVDQWRIEFREEMRRSRLHCIGPIDHAVGDVVLCSCCKQRHRVASSVRFFGVPSRNIRDGDLDVILDEPEQDVDIDFISTNNPARFYVGERCIEIIRMHHGLKHWERRLRRWILKSLKESGLIESSGQPVIGMGRRPLSTLMSFCESHFEGWYERAETELKSEFYDELYALIEEAKTFRSKNYHDEQKQNPIFKIKRKTRRERAAMPPPRRPDGSGVAVITIDDSGNEAPSAAENPQTAPENQEATAVDPEEDIYFLNEEEEEDEKKYERPDDDERDDPSIGRRSRRI</sequence>
<feature type="compositionally biased region" description="Low complexity" evidence="1">
    <location>
        <begin position="321"/>
        <end position="334"/>
    </location>
</feature>
<feature type="compositionally biased region" description="Acidic residues" evidence="1">
    <location>
        <begin position="372"/>
        <end position="386"/>
    </location>
</feature>
<feature type="region of interest" description="Disordered" evidence="1">
    <location>
        <begin position="139"/>
        <end position="158"/>
    </location>
</feature>
<proteinExistence type="predicted"/>